<dbReference type="Pfam" id="PF00593">
    <property type="entry name" value="TonB_dep_Rec_b-barrel"/>
    <property type="match status" value="1"/>
</dbReference>
<sequence length="1081" mass="118020">MRKLVVLVLLVFGLQHFVTAQERTISGTILDETNAPLPGVAVIIKGTSQGSVTDIDGHYQLIIKEADATLIYTLIGYKSKEIKIGSSNKIDVNLEEDIEQLDEVVVTALGITRDEKSLGYSVQKIQSDQFSETAGENITNSLSGRVSGLQVRNSGNMGGSSNVIIRGYSTIGSSNQPLYVVDGVPISNSNSNESGQSTGGGGYDYGDLSQDIDPNSIETISVLKGATATALYGSRGANGVIMITTKKGTKKKGIGVTVGANVSFDKINTATMPKYQKEYGAGYGGIGGGFTETDENGNPTVNFSDDASFGPKFDPNLQVRHWDSFDPSNTAEYGKTRPYVASEKGPEHFYETGVTQTYNIGLDGGTETSNFRLGYTYKDIKGVLPNSNLNRNNINFTASHKLSDKFEVSFSGSYITVEGLGRNGTGYDPRNVGQSFNQWFQTNLDFDRLKRSYVDAAGNQNTWNRRSIEDGKPAFFDNPYWVRFKNYQNDSRDRLYGNFNLNYKLTDWWSITGIGAIDTYTLEQEERIAVGGTDTPEYNIYKKNGKETNFDIRTNFNKRFANNLSLTAMIGGNVRTQNSYSLYNATRGGLVVKDLYALSNSVSPEYVINEVVSSRQVQSVYANASLGWKDMVYLDISARNDWSSTLPPSENSFFYPAVSTSFIFTELNSLKNSDVISFGKVRFGYAQVGNDTSPYNTTNYYNSVGKFGDVPKYSKSSSSVGSTLYNPELKPELTNELELGLEVMFFQRRIGLDLTFYDRTTRNQILGVQTTGATGYTSQYQNAGDVRNKGMEISLNTTPVRTSYGLEWNVGFNFGKNISEVTSLSNGVENLVLGELTGTASVTAAVGQPYGAIKGTNFKYHENGGKMVDDEGFYMYASDAEGATTSDEIIGNMQPDWTGGVSTSVSYKGIRLSALIDMSIGGEIFSQSYRYGLSTGLYEETAGLNSKGNPSRSSLADGGGLLLEGVKEDGSPNDVFVPNDVSGSGSAFNYNQNPDAVYIYDASWIKLRDVSITYTLPSNLITKGPFNAITLGVYGRNLAILHKNFPYFDPEITLRSGNVQGYESGSTPTTRTFGFSVKAKL</sequence>
<dbReference type="Gene3D" id="2.60.40.1120">
    <property type="entry name" value="Carboxypeptidase-like, regulatory domain"/>
    <property type="match status" value="1"/>
</dbReference>
<keyword evidence="2 8" id="KW-0813">Transport</keyword>
<evidence type="ECO:0000256" key="1">
    <source>
        <dbReference type="ARBA" id="ARBA00004571"/>
    </source>
</evidence>
<dbReference type="OrthoDB" id="9768177at2"/>
<dbReference type="NCBIfam" id="TIGR04057">
    <property type="entry name" value="SusC_RagA_signa"/>
    <property type="match status" value="1"/>
</dbReference>
<dbReference type="Gene3D" id="2.40.170.20">
    <property type="entry name" value="TonB-dependent receptor, beta-barrel domain"/>
    <property type="match status" value="1"/>
</dbReference>
<evidence type="ECO:0000259" key="12">
    <source>
        <dbReference type="Pfam" id="PF07715"/>
    </source>
</evidence>
<name>A0A3Q9FNB8_9BACT</name>
<evidence type="ECO:0000256" key="6">
    <source>
        <dbReference type="ARBA" id="ARBA00023136"/>
    </source>
</evidence>
<dbReference type="SUPFAM" id="SSF49464">
    <property type="entry name" value="Carboxypeptidase regulatory domain-like"/>
    <property type="match status" value="1"/>
</dbReference>
<proteinExistence type="inferred from homology"/>
<evidence type="ECO:0000256" key="8">
    <source>
        <dbReference type="PROSITE-ProRule" id="PRU01360"/>
    </source>
</evidence>
<keyword evidence="5 9" id="KW-0798">TonB box</keyword>
<evidence type="ECO:0000313" key="13">
    <source>
        <dbReference type="EMBL" id="AZQ63723.1"/>
    </source>
</evidence>
<feature type="domain" description="TonB-dependent receptor plug" evidence="12">
    <location>
        <begin position="116"/>
        <end position="240"/>
    </location>
</feature>
<evidence type="ECO:0000256" key="2">
    <source>
        <dbReference type="ARBA" id="ARBA00022448"/>
    </source>
</evidence>
<keyword evidence="6 8" id="KW-0472">Membrane</keyword>
<keyword evidence="10" id="KW-0732">Signal</keyword>
<dbReference type="InterPro" id="IPR008969">
    <property type="entry name" value="CarboxyPept-like_regulatory"/>
</dbReference>
<dbReference type="AlphaFoldDB" id="A0A3Q9FNB8"/>
<dbReference type="InterPro" id="IPR039426">
    <property type="entry name" value="TonB-dep_rcpt-like"/>
</dbReference>
<dbReference type="EMBL" id="CP034562">
    <property type="protein sequence ID" value="AZQ63723.1"/>
    <property type="molecule type" value="Genomic_DNA"/>
</dbReference>
<evidence type="ECO:0000256" key="9">
    <source>
        <dbReference type="RuleBase" id="RU003357"/>
    </source>
</evidence>
<accession>A0A3Q9FNB8</accession>
<dbReference type="InterPro" id="IPR036942">
    <property type="entry name" value="Beta-barrel_TonB_sf"/>
</dbReference>
<organism evidence="13 14">
    <name type="scientific">Flammeovirga pectinis</name>
    <dbReference type="NCBI Taxonomy" id="2494373"/>
    <lineage>
        <taxon>Bacteria</taxon>
        <taxon>Pseudomonadati</taxon>
        <taxon>Bacteroidota</taxon>
        <taxon>Cytophagia</taxon>
        <taxon>Cytophagales</taxon>
        <taxon>Flammeovirgaceae</taxon>
        <taxon>Flammeovirga</taxon>
    </lineage>
</organism>
<reference evidence="13 14" key="1">
    <citation type="submission" date="2018-12" db="EMBL/GenBank/DDBJ databases">
        <title>Flammeovirga pectinis sp. nov., isolated from the gut of the Korean scallop, Patinopecten yessoensis.</title>
        <authorList>
            <person name="Bae J.-W."/>
            <person name="Jeong Y.-S."/>
            <person name="Kang W."/>
        </authorList>
    </citation>
    <scope>NUCLEOTIDE SEQUENCE [LARGE SCALE GENOMIC DNA]</scope>
    <source>
        <strain evidence="13 14">L12M1</strain>
    </source>
</reference>
<evidence type="ECO:0000256" key="10">
    <source>
        <dbReference type="SAM" id="SignalP"/>
    </source>
</evidence>
<dbReference type="PROSITE" id="PS52016">
    <property type="entry name" value="TONB_DEPENDENT_REC_3"/>
    <property type="match status" value="1"/>
</dbReference>
<evidence type="ECO:0000259" key="11">
    <source>
        <dbReference type="Pfam" id="PF00593"/>
    </source>
</evidence>
<protein>
    <submittedName>
        <fullName evidence="13">SusC/RagA family TonB-linked outer membrane protein</fullName>
    </submittedName>
</protein>
<keyword evidence="14" id="KW-1185">Reference proteome</keyword>
<comment type="subcellular location">
    <subcellularLocation>
        <location evidence="1 8">Cell outer membrane</location>
        <topology evidence="1 8">Multi-pass membrane protein</topology>
    </subcellularLocation>
</comment>
<dbReference type="Gene3D" id="2.170.130.10">
    <property type="entry name" value="TonB-dependent receptor, plug domain"/>
    <property type="match status" value="1"/>
</dbReference>
<dbReference type="InterPro" id="IPR000531">
    <property type="entry name" value="Beta-barrel_TonB"/>
</dbReference>
<dbReference type="Pfam" id="PF07715">
    <property type="entry name" value="Plug"/>
    <property type="match status" value="1"/>
</dbReference>
<evidence type="ECO:0000313" key="14">
    <source>
        <dbReference type="Proteomes" id="UP000267268"/>
    </source>
</evidence>
<evidence type="ECO:0000256" key="4">
    <source>
        <dbReference type="ARBA" id="ARBA00022692"/>
    </source>
</evidence>
<comment type="similarity">
    <text evidence="8 9">Belongs to the TonB-dependent receptor family.</text>
</comment>
<feature type="domain" description="TonB-dependent receptor-like beta-barrel" evidence="11">
    <location>
        <begin position="439"/>
        <end position="1038"/>
    </location>
</feature>
<keyword evidence="3 8" id="KW-1134">Transmembrane beta strand</keyword>
<gene>
    <name evidence="13" type="ORF">EI427_16275</name>
</gene>
<dbReference type="SUPFAM" id="SSF56935">
    <property type="entry name" value="Porins"/>
    <property type="match status" value="1"/>
</dbReference>
<feature type="chain" id="PRO_5018605461" evidence="10">
    <location>
        <begin position="21"/>
        <end position="1081"/>
    </location>
</feature>
<dbReference type="Pfam" id="PF13715">
    <property type="entry name" value="CarbopepD_reg_2"/>
    <property type="match status" value="1"/>
</dbReference>
<keyword evidence="7 8" id="KW-0998">Cell outer membrane</keyword>
<dbReference type="InterPro" id="IPR012910">
    <property type="entry name" value="Plug_dom"/>
</dbReference>
<dbReference type="InterPro" id="IPR037066">
    <property type="entry name" value="Plug_dom_sf"/>
</dbReference>
<dbReference type="Proteomes" id="UP000267268">
    <property type="component" value="Chromosome 1"/>
</dbReference>
<evidence type="ECO:0000256" key="7">
    <source>
        <dbReference type="ARBA" id="ARBA00023237"/>
    </source>
</evidence>
<dbReference type="KEGG" id="fll:EI427_16275"/>
<dbReference type="GO" id="GO:0009279">
    <property type="term" value="C:cell outer membrane"/>
    <property type="evidence" value="ECO:0007669"/>
    <property type="project" value="UniProtKB-SubCell"/>
</dbReference>
<feature type="signal peptide" evidence="10">
    <location>
        <begin position="1"/>
        <end position="20"/>
    </location>
</feature>
<evidence type="ECO:0000256" key="3">
    <source>
        <dbReference type="ARBA" id="ARBA00022452"/>
    </source>
</evidence>
<dbReference type="InterPro" id="IPR023996">
    <property type="entry name" value="TonB-dep_OMP_SusC/RagA"/>
</dbReference>
<evidence type="ECO:0000256" key="5">
    <source>
        <dbReference type="ARBA" id="ARBA00023077"/>
    </source>
</evidence>
<keyword evidence="4 8" id="KW-0812">Transmembrane</keyword>
<dbReference type="InterPro" id="IPR023997">
    <property type="entry name" value="TonB-dep_OMP_SusC/RagA_CS"/>
</dbReference>
<dbReference type="NCBIfam" id="TIGR04056">
    <property type="entry name" value="OMP_RagA_SusC"/>
    <property type="match status" value="1"/>
</dbReference>
<dbReference type="RefSeq" id="WP_126616702.1">
    <property type="nucleotide sequence ID" value="NZ_CP034562.1"/>
</dbReference>